<evidence type="ECO:0000313" key="2">
    <source>
        <dbReference type="Proteomes" id="UP000335538"/>
    </source>
</evidence>
<reference evidence="1 2" key="1">
    <citation type="submission" date="2019-08" db="EMBL/GenBank/DDBJ databases">
        <authorList>
            <person name="Peeters C."/>
        </authorList>
    </citation>
    <scope>NUCLEOTIDE SEQUENCE [LARGE SCALE GENOMIC DNA]</scope>
    <source>
        <strain evidence="1 2">LMG 31121</strain>
    </source>
</reference>
<proteinExistence type="predicted"/>
<name>A0A5E5BLK8_9BURK</name>
<dbReference type="InterPro" id="IPR013321">
    <property type="entry name" value="Arc_rbn_hlx_hlx"/>
</dbReference>
<dbReference type="Pfam" id="PF04221">
    <property type="entry name" value="RelB"/>
    <property type="match status" value="1"/>
</dbReference>
<sequence length="112" mass="12727">MRRVCEDTAVKLQVAKTLASMGLTLSDAMRVFPSRVVADQALPFAPTVPNAIRRIRPPRQFIRDWQRLSQAGRHDLNRRKEAMTRRIANEGPLAPECPRYYVVRQVLGTTLG</sequence>
<organism evidence="1 2">
    <name type="scientific">Pandoraea sputorum</name>
    <dbReference type="NCBI Taxonomy" id="93222"/>
    <lineage>
        <taxon>Bacteria</taxon>
        <taxon>Pseudomonadati</taxon>
        <taxon>Pseudomonadota</taxon>
        <taxon>Betaproteobacteria</taxon>
        <taxon>Burkholderiales</taxon>
        <taxon>Burkholderiaceae</taxon>
        <taxon>Pandoraea</taxon>
    </lineage>
</organism>
<evidence type="ECO:0000313" key="1">
    <source>
        <dbReference type="EMBL" id="VVE86002.1"/>
    </source>
</evidence>
<dbReference type="EMBL" id="CABPSR010000061">
    <property type="protein sequence ID" value="VVE86002.1"/>
    <property type="molecule type" value="Genomic_DNA"/>
</dbReference>
<accession>A0A5E5BLK8</accession>
<dbReference type="Gene3D" id="1.10.1220.10">
    <property type="entry name" value="Met repressor-like"/>
    <property type="match status" value="1"/>
</dbReference>
<dbReference type="Proteomes" id="UP000335538">
    <property type="component" value="Unassembled WGS sequence"/>
</dbReference>
<dbReference type="GO" id="GO:0006355">
    <property type="term" value="P:regulation of DNA-templated transcription"/>
    <property type="evidence" value="ECO:0007669"/>
    <property type="project" value="InterPro"/>
</dbReference>
<dbReference type="InterPro" id="IPR007337">
    <property type="entry name" value="RelB/DinJ"/>
</dbReference>
<protein>
    <submittedName>
        <fullName evidence="1">Damage-inducible protein</fullName>
    </submittedName>
</protein>
<dbReference type="AlphaFoldDB" id="A0A5E5BLK8"/>
<dbReference type="RefSeq" id="WP_263596989.1">
    <property type="nucleotide sequence ID" value="NZ_CABPSR010000061.1"/>
</dbReference>
<gene>
    <name evidence="1" type="ORF">PSP31121_05641</name>
</gene>